<feature type="region of interest" description="Disordered" evidence="1">
    <location>
        <begin position="1"/>
        <end position="30"/>
    </location>
</feature>
<dbReference type="OrthoDB" id="3556390at2759"/>
<evidence type="ECO:0000313" key="3">
    <source>
        <dbReference type="Proteomes" id="UP000297280"/>
    </source>
</evidence>
<accession>A0A4Z1L309</accession>
<comment type="caution">
    <text evidence="2">The sequence shown here is derived from an EMBL/GenBank/DDBJ whole genome shotgun (WGS) entry which is preliminary data.</text>
</comment>
<evidence type="ECO:0000256" key="1">
    <source>
        <dbReference type="SAM" id="MobiDB-lite"/>
    </source>
</evidence>
<sequence>MNPYERGNSKSEAQSNKRARTDAPKQDDIDDDVENAMAFIKKTLLAKSLEIKRLKARLEKMSSESSVAMPRF</sequence>
<name>A0A4Z1L309_9HELO</name>
<dbReference type="EMBL" id="PQXO01000040">
    <property type="protein sequence ID" value="TGO91067.1"/>
    <property type="molecule type" value="Genomic_DNA"/>
</dbReference>
<reference evidence="2 3" key="1">
    <citation type="submission" date="2017-12" db="EMBL/GenBank/DDBJ databases">
        <title>Comparative genomics of Botrytis spp.</title>
        <authorList>
            <person name="Valero-Jimenez C.A."/>
            <person name="Tapia P."/>
            <person name="Veloso J."/>
            <person name="Silva-Moreno E."/>
            <person name="Staats M."/>
            <person name="Valdes J.H."/>
            <person name="Van Kan J.A.L."/>
        </authorList>
    </citation>
    <scope>NUCLEOTIDE SEQUENCE [LARGE SCALE GENOMIC DNA]</scope>
    <source>
        <strain evidence="2 3">MUCL3349</strain>
    </source>
</reference>
<keyword evidence="3" id="KW-1185">Reference proteome</keyword>
<protein>
    <submittedName>
        <fullName evidence="2">Uncharacterized protein</fullName>
    </submittedName>
</protein>
<evidence type="ECO:0000313" key="2">
    <source>
        <dbReference type="EMBL" id="TGO91067.1"/>
    </source>
</evidence>
<organism evidence="2 3">
    <name type="scientific">Botrytis porri</name>
    <dbReference type="NCBI Taxonomy" id="87229"/>
    <lineage>
        <taxon>Eukaryota</taxon>
        <taxon>Fungi</taxon>
        <taxon>Dikarya</taxon>
        <taxon>Ascomycota</taxon>
        <taxon>Pezizomycotina</taxon>
        <taxon>Leotiomycetes</taxon>
        <taxon>Helotiales</taxon>
        <taxon>Sclerotiniaceae</taxon>
        <taxon>Botrytis</taxon>
    </lineage>
</organism>
<proteinExistence type="predicted"/>
<dbReference type="Proteomes" id="UP000297280">
    <property type="component" value="Unassembled WGS sequence"/>
</dbReference>
<dbReference type="AlphaFoldDB" id="A0A4Z1L309"/>
<gene>
    <name evidence="2" type="ORF">BPOR_0040g00110</name>
</gene>